<dbReference type="Proteomes" id="UP000053902">
    <property type="component" value="Unassembled WGS sequence"/>
</dbReference>
<dbReference type="InterPro" id="IPR011004">
    <property type="entry name" value="Trimer_LpxA-like_sf"/>
</dbReference>
<dbReference type="Gene3D" id="2.160.10.10">
    <property type="entry name" value="Hexapeptide repeat proteins"/>
    <property type="match status" value="1"/>
</dbReference>
<dbReference type="STRING" id="1499686.BN1079_01948"/>
<name>A0A078LTX0_9PSED</name>
<dbReference type="PANTHER" id="PTHR43300">
    <property type="entry name" value="ACETYLTRANSFERASE"/>
    <property type="match status" value="1"/>
</dbReference>
<evidence type="ECO:0000256" key="1">
    <source>
        <dbReference type="ARBA" id="ARBA00007274"/>
    </source>
</evidence>
<dbReference type="OrthoDB" id="9815592at2"/>
<keyword evidence="3" id="KW-0441">Lipid A biosynthesis</keyword>
<gene>
    <name evidence="8" type="ORF">BN1079_01948</name>
</gene>
<evidence type="ECO:0000256" key="5">
    <source>
        <dbReference type="ARBA" id="ARBA00022737"/>
    </source>
</evidence>
<reference evidence="8 9" key="1">
    <citation type="submission" date="2014-07" db="EMBL/GenBank/DDBJ databases">
        <authorList>
            <person name="Urmite Genomes Urmite Genomes"/>
        </authorList>
    </citation>
    <scope>NUCLEOTIDE SEQUENCE [LARGE SCALE GENOMIC DNA]</scope>
    <source>
        <strain evidence="8 9">20_BN</strain>
    </source>
</reference>
<dbReference type="InterPro" id="IPR050179">
    <property type="entry name" value="Trans_hexapeptide_repeat"/>
</dbReference>
<evidence type="ECO:0000256" key="4">
    <source>
        <dbReference type="ARBA" id="ARBA00022679"/>
    </source>
</evidence>
<keyword evidence="6" id="KW-0443">Lipid metabolism</keyword>
<protein>
    <submittedName>
        <fullName evidence="8">Putative acetyltransferase</fullName>
    </submittedName>
</protein>
<evidence type="ECO:0000256" key="3">
    <source>
        <dbReference type="ARBA" id="ARBA00022556"/>
    </source>
</evidence>
<dbReference type="GO" id="GO:0016746">
    <property type="term" value="F:acyltransferase activity"/>
    <property type="evidence" value="ECO:0007669"/>
    <property type="project" value="UniProtKB-KW"/>
</dbReference>
<keyword evidence="9" id="KW-1185">Reference proteome</keyword>
<evidence type="ECO:0000256" key="6">
    <source>
        <dbReference type="ARBA" id="ARBA00023098"/>
    </source>
</evidence>
<dbReference type="InterPro" id="IPR018357">
    <property type="entry name" value="Hexapep_transf_CS"/>
</dbReference>
<dbReference type="PROSITE" id="PS00101">
    <property type="entry name" value="HEXAPEP_TRANSFERASES"/>
    <property type="match status" value="1"/>
</dbReference>
<dbReference type="AlphaFoldDB" id="A0A078LTX0"/>
<keyword evidence="7" id="KW-0012">Acyltransferase</keyword>
<dbReference type="GO" id="GO:0009245">
    <property type="term" value="P:lipid A biosynthetic process"/>
    <property type="evidence" value="ECO:0007669"/>
    <property type="project" value="UniProtKB-KW"/>
</dbReference>
<dbReference type="Pfam" id="PF00132">
    <property type="entry name" value="Hexapep"/>
    <property type="match status" value="1"/>
</dbReference>
<sequence>MRYYVSKLIKLMRLSAVKGSAIHPSAKVCSASHVLNSSIDRYSYVGNDCTIIEAEIGSFCSIADNVIIGGASHPVSWVSTSPVFIKGRNVLNFNFSSFEYQATEKTYIGSDVWIGNNALIKSGIHIGHGAVIGMGAVVTKSVPPYEIWAGNPAQRIKMRFDVETVDKLLSVAWWDLADSEIKQLSKEFNNVLQFVSEFKGAS</sequence>
<comment type="similarity">
    <text evidence="1">Belongs to the transferase hexapeptide repeat family.</text>
</comment>
<evidence type="ECO:0000256" key="2">
    <source>
        <dbReference type="ARBA" id="ARBA00022516"/>
    </source>
</evidence>
<keyword evidence="5" id="KW-0677">Repeat</keyword>
<organism evidence="8 9">
    <name type="scientific">Pseudomonas saudiphocaensis</name>
    <dbReference type="NCBI Taxonomy" id="1499686"/>
    <lineage>
        <taxon>Bacteria</taxon>
        <taxon>Pseudomonadati</taxon>
        <taxon>Pseudomonadota</taxon>
        <taxon>Gammaproteobacteria</taxon>
        <taxon>Pseudomonadales</taxon>
        <taxon>Pseudomonadaceae</taxon>
        <taxon>Pseudomonas</taxon>
    </lineage>
</organism>
<evidence type="ECO:0000256" key="7">
    <source>
        <dbReference type="ARBA" id="ARBA00023315"/>
    </source>
</evidence>
<keyword evidence="4 8" id="KW-0808">Transferase</keyword>
<dbReference type="EMBL" id="CCSF01000001">
    <property type="protein sequence ID" value="CDZ94624.1"/>
    <property type="molecule type" value="Genomic_DNA"/>
</dbReference>
<dbReference type="eggNOG" id="COG0110">
    <property type="taxonomic scope" value="Bacteria"/>
</dbReference>
<evidence type="ECO:0000313" key="9">
    <source>
        <dbReference type="Proteomes" id="UP000053902"/>
    </source>
</evidence>
<dbReference type="SUPFAM" id="SSF51161">
    <property type="entry name" value="Trimeric LpxA-like enzymes"/>
    <property type="match status" value="1"/>
</dbReference>
<dbReference type="HOGENOM" id="CLU_051638_5_0_6"/>
<keyword evidence="2" id="KW-0444">Lipid biosynthesis</keyword>
<proteinExistence type="inferred from homology"/>
<dbReference type="PANTHER" id="PTHR43300:SF11">
    <property type="entry name" value="ACETYLTRANSFERASE RV3034C-RELATED"/>
    <property type="match status" value="1"/>
</dbReference>
<dbReference type="GO" id="GO:0016020">
    <property type="term" value="C:membrane"/>
    <property type="evidence" value="ECO:0007669"/>
    <property type="project" value="GOC"/>
</dbReference>
<evidence type="ECO:0000313" key="8">
    <source>
        <dbReference type="EMBL" id="CDZ94624.1"/>
    </source>
</evidence>
<dbReference type="InterPro" id="IPR001451">
    <property type="entry name" value="Hexapep"/>
</dbReference>
<dbReference type="CDD" id="cd03349">
    <property type="entry name" value="LbH_XAT"/>
    <property type="match status" value="1"/>
</dbReference>
<accession>A0A078LTX0</accession>
<dbReference type="RefSeq" id="WP_074436833.1">
    <property type="nucleotide sequence ID" value="NZ_CCSF01000001.1"/>
</dbReference>